<keyword evidence="8 16" id="KW-0963">Cytoplasm</keyword>
<feature type="compositionally biased region" description="Basic residues" evidence="20">
    <location>
        <begin position="1"/>
        <end position="14"/>
    </location>
</feature>
<dbReference type="SUPFAM" id="SSF51621">
    <property type="entry name" value="Phosphoenolpyruvate/pyruvate domain"/>
    <property type="match status" value="1"/>
</dbReference>
<dbReference type="PIRSF" id="PIRSF000732">
    <property type="entry name" value="PTS_enzyme_I"/>
    <property type="match status" value="1"/>
</dbReference>
<comment type="cofactor">
    <cofactor evidence="2 16 19">
        <name>Mg(2+)</name>
        <dbReference type="ChEBI" id="CHEBI:18420"/>
    </cofactor>
</comment>
<evidence type="ECO:0000256" key="19">
    <source>
        <dbReference type="PIRSR" id="PIRSR000732-3"/>
    </source>
</evidence>
<evidence type="ECO:0000256" key="4">
    <source>
        <dbReference type="ARBA" id="ARBA00007837"/>
    </source>
</evidence>
<evidence type="ECO:0000256" key="8">
    <source>
        <dbReference type="ARBA" id="ARBA00022490"/>
    </source>
</evidence>
<dbReference type="GO" id="GO:0005737">
    <property type="term" value="C:cytoplasm"/>
    <property type="evidence" value="ECO:0007669"/>
    <property type="project" value="UniProtKB-SubCell"/>
</dbReference>
<evidence type="ECO:0000256" key="10">
    <source>
        <dbReference type="ARBA" id="ARBA00022679"/>
    </source>
</evidence>
<feature type="binding site" evidence="18">
    <location>
        <position position="361"/>
    </location>
    <ligand>
        <name>phosphoenolpyruvate</name>
        <dbReference type="ChEBI" id="CHEBI:58702"/>
    </ligand>
</feature>
<dbReference type="AlphaFoldDB" id="I4CAU0"/>
<feature type="active site" description="Tele-phosphohistidine intermediate" evidence="17">
    <location>
        <position position="217"/>
    </location>
</feature>
<feature type="binding site" evidence="19">
    <location>
        <position position="484"/>
    </location>
    <ligand>
        <name>Mg(2+)</name>
        <dbReference type="ChEBI" id="CHEBI:18420"/>
    </ligand>
</feature>
<keyword evidence="14 16" id="KW-0460">Magnesium</keyword>
<name>I4CAU0_DESTA</name>
<evidence type="ECO:0000256" key="18">
    <source>
        <dbReference type="PIRSR" id="PIRSR000732-2"/>
    </source>
</evidence>
<comment type="subcellular location">
    <subcellularLocation>
        <location evidence="3 16">Cytoplasm</location>
    </subcellularLocation>
</comment>
<evidence type="ECO:0000259" key="21">
    <source>
        <dbReference type="Pfam" id="PF00391"/>
    </source>
</evidence>
<evidence type="ECO:0000256" key="14">
    <source>
        <dbReference type="ARBA" id="ARBA00022842"/>
    </source>
</evidence>
<proteinExistence type="inferred from homology"/>
<keyword evidence="25" id="KW-1185">Reference proteome</keyword>
<comment type="similarity">
    <text evidence="4 16">Belongs to the PEP-utilizing enzyme family.</text>
</comment>
<dbReference type="InterPro" id="IPR024692">
    <property type="entry name" value="PTS_EI"/>
</dbReference>
<evidence type="ECO:0000259" key="22">
    <source>
        <dbReference type="Pfam" id="PF02896"/>
    </source>
</evidence>
<gene>
    <name evidence="24" type="ordered locus">Desti_4042</name>
</gene>
<keyword evidence="24" id="KW-0670">Pyruvate</keyword>
<dbReference type="KEGG" id="dti:Desti_4042"/>
<evidence type="ECO:0000313" key="25">
    <source>
        <dbReference type="Proteomes" id="UP000006055"/>
    </source>
</evidence>
<dbReference type="PATRIC" id="fig|706587.4.peg.4582"/>
<evidence type="ECO:0000256" key="3">
    <source>
        <dbReference type="ARBA" id="ARBA00004496"/>
    </source>
</evidence>
<evidence type="ECO:0000259" key="23">
    <source>
        <dbReference type="Pfam" id="PF05524"/>
    </source>
</evidence>
<evidence type="ECO:0000256" key="2">
    <source>
        <dbReference type="ARBA" id="ARBA00001946"/>
    </source>
</evidence>
<dbReference type="InterPro" id="IPR036637">
    <property type="entry name" value="Phosphohistidine_dom_sf"/>
</dbReference>
<comment type="function">
    <text evidence="16">General (non sugar-specific) component of the phosphoenolpyruvate-dependent sugar phosphotransferase system (sugar PTS). This major carbohydrate active-transport system catalyzes the phosphorylation of incoming sugar substrates concomitantly with their translocation across the cell membrane. Enzyme I transfers the phosphoryl group from phosphoenolpyruvate (PEP) to the phosphoryl carrier protein (HPr).</text>
</comment>
<evidence type="ECO:0000256" key="15">
    <source>
        <dbReference type="ARBA" id="ARBA00033235"/>
    </source>
</evidence>
<organism evidence="24 25">
    <name type="scientific">Desulfomonile tiedjei (strain ATCC 49306 / DSM 6799 / DCB-1)</name>
    <dbReference type="NCBI Taxonomy" id="706587"/>
    <lineage>
        <taxon>Bacteria</taxon>
        <taxon>Pseudomonadati</taxon>
        <taxon>Thermodesulfobacteriota</taxon>
        <taxon>Desulfomonilia</taxon>
        <taxon>Desulfomonilales</taxon>
        <taxon>Desulfomonilaceae</taxon>
        <taxon>Desulfomonile</taxon>
    </lineage>
</organism>
<evidence type="ECO:0000256" key="12">
    <source>
        <dbReference type="ARBA" id="ARBA00022723"/>
    </source>
</evidence>
<dbReference type="InterPro" id="IPR036618">
    <property type="entry name" value="PtsI_HPr-bd_sf"/>
</dbReference>
<keyword evidence="10 16" id="KW-0808">Transferase</keyword>
<dbReference type="InterPro" id="IPR006318">
    <property type="entry name" value="PTS_EI-like"/>
</dbReference>
<feature type="domain" description="Phosphotransferase system enzyme I N-terminal" evidence="23">
    <location>
        <begin position="28"/>
        <end position="153"/>
    </location>
</feature>
<sequence length="612" mass="68318">MKSPKKVSGKKNRTSPKANENDKNKLMRGVGVSGGIGIGQAVVIERLTTEICPKRMLKPEEVPAEIIRFEGAVKTAAERIKSIKGHIGPHHPLGDHAYILDTHILLLKDRMFYEGTKQAIASEKQNAEWALSEIMLKITSAFDTIEDEYLKERARDIHFVGERVLRILMGIATEKKIHQLPPNSIIVSQDLSPADTAQIRRECVLGFAIDMGGRTSHTAIMARSLKIPAVTGLEKISKQVQTGDTIIVDGSTGVLIINPDPDVIFRYRERQELYKKYQQSLMTYGRLPAVTRDGSRSVRISANIELVDEIDIAYSHGAEGIGLFRTEYLFLGRPDLPSEEEQFQAYRHVLEHHAPKPVTIRTLDIGGDKIAVSLDTPHETNPALGFRAIRLCLSRTDLFKTQLRAIYRAAVYGNCKLLIPMISCLPELFATKKLLETVKEELRSEGLSYGNDVKLGILVEVPSAVAIADLLAKEVDFFSIGTNDLIQYALAIDRVNEHVNYLYDTLHPAILRLIRQIVSAGQAGGIHVAMCGEMAGDPVNTPILLGLGLDELSMNALAIPLVKKLIRSISMDECRELTWQAFQMSDAREIHGFLESWIRKRFPKDYFIDQNQ</sequence>
<evidence type="ECO:0000256" key="13">
    <source>
        <dbReference type="ARBA" id="ARBA00022777"/>
    </source>
</evidence>
<dbReference type="PRINTS" id="PR01736">
    <property type="entry name" value="PHPHTRNFRASE"/>
</dbReference>
<feature type="binding site" evidence="19">
    <location>
        <position position="460"/>
    </location>
    <ligand>
        <name>Mg(2+)</name>
        <dbReference type="ChEBI" id="CHEBI:18420"/>
    </ligand>
</feature>
<feature type="binding site" evidence="18">
    <location>
        <position position="494"/>
    </location>
    <ligand>
        <name>phosphoenolpyruvate</name>
        <dbReference type="ChEBI" id="CHEBI:58702"/>
    </ligand>
</feature>
<dbReference type="InterPro" id="IPR023151">
    <property type="entry name" value="PEP_util_CS"/>
</dbReference>
<dbReference type="InterPro" id="IPR008279">
    <property type="entry name" value="PEP-util_enz_mobile_dom"/>
</dbReference>
<evidence type="ECO:0000313" key="24">
    <source>
        <dbReference type="EMBL" id="AFM26681.1"/>
    </source>
</evidence>
<evidence type="ECO:0000256" key="11">
    <source>
        <dbReference type="ARBA" id="ARBA00022683"/>
    </source>
</evidence>
<dbReference type="GO" id="GO:0016301">
    <property type="term" value="F:kinase activity"/>
    <property type="evidence" value="ECO:0007669"/>
    <property type="project" value="UniProtKB-KW"/>
</dbReference>
<evidence type="ECO:0000256" key="17">
    <source>
        <dbReference type="PIRSR" id="PIRSR000732-1"/>
    </source>
</evidence>
<feature type="domain" description="PEP-utilising enzyme C-terminal" evidence="22">
    <location>
        <begin position="284"/>
        <end position="569"/>
    </location>
</feature>
<feature type="binding site" evidence="18">
    <location>
        <begin position="483"/>
        <end position="484"/>
    </location>
    <ligand>
        <name>phosphoenolpyruvate</name>
        <dbReference type="ChEBI" id="CHEBI:58702"/>
    </ligand>
</feature>
<dbReference type="eggNOG" id="COG1080">
    <property type="taxonomic scope" value="Bacteria"/>
</dbReference>
<dbReference type="STRING" id="706587.Desti_4042"/>
<dbReference type="InterPro" id="IPR050499">
    <property type="entry name" value="PEP-utilizing_PTS_enzyme"/>
</dbReference>
<dbReference type="PROSITE" id="PS00742">
    <property type="entry name" value="PEP_ENZYMES_2"/>
    <property type="match status" value="1"/>
</dbReference>
<feature type="active site" description="Proton donor" evidence="17">
    <location>
        <position position="531"/>
    </location>
</feature>
<dbReference type="Gene3D" id="3.20.20.60">
    <property type="entry name" value="Phosphoenolpyruvate-binding domains"/>
    <property type="match status" value="1"/>
</dbReference>
<feature type="region of interest" description="Disordered" evidence="20">
    <location>
        <begin position="1"/>
        <end position="26"/>
    </location>
</feature>
<dbReference type="GO" id="GO:0009401">
    <property type="term" value="P:phosphoenolpyruvate-dependent sugar phosphotransferase system"/>
    <property type="evidence" value="ECO:0007669"/>
    <property type="project" value="UniProtKB-KW"/>
</dbReference>
<evidence type="ECO:0000256" key="20">
    <source>
        <dbReference type="SAM" id="MobiDB-lite"/>
    </source>
</evidence>
<dbReference type="RefSeq" id="WP_014811807.1">
    <property type="nucleotide sequence ID" value="NC_018025.1"/>
</dbReference>
<evidence type="ECO:0000256" key="9">
    <source>
        <dbReference type="ARBA" id="ARBA00022597"/>
    </source>
</evidence>
<keyword evidence="9 16" id="KW-0762">Sugar transport</keyword>
<keyword evidence="11 16" id="KW-0598">Phosphotransferase system</keyword>
<dbReference type="InterPro" id="IPR040442">
    <property type="entry name" value="Pyrv_kinase-like_dom_sf"/>
</dbReference>
<dbReference type="Pfam" id="PF05524">
    <property type="entry name" value="PEP-utilisers_N"/>
    <property type="match status" value="1"/>
</dbReference>
<evidence type="ECO:0000256" key="6">
    <source>
        <dbReference type="ARBA" id="ARBA00016544"/>
    </source>
</evidence>
<dbReference type="SUPFAM" id="SSF52009">
    <property type="entry name" value="Phosphohistidine domain"/>
    <property type="match status" value="1"/>
</dbReference>
<dbReference type="EC" id="2.7.3.9" evidence="5 16"/>
<feature type="binding site" evidence="18">
    <location>
        <position position="325"/>
    </location>
    <ligand>
        <name>phosphoenolpyruvate</name>
        <dbReference type="ChEBI" id="CHEBI:58702"/>
    </ligand>
</feature>
<dbReference type="EMBL" id="CP003360">
    <property type="protein sequence ID" value="AFM26681.1"/>
    <property type="molecule type" value="Genomic_DNA"/>
</dbReference>
<protein>
    <recommendedName>
        <fullName evidence="6 16">Phosphoenolpyruvate-protein phosphotransferase</fullName>
        <ecNumber evidence="5 16">2.7.3.9</ecNumber>
    </recommendedName>
    <alternativeName>
        <fullName evidence="15 16">Phosphotransferase system, enzyme I</fullName>
    </alternativeName>
</protein>
<dbReference type="Pfam" id="PF00391">
    <property type="entry name" value="PEP-utilizers"/>
    <property type="match status" value="1"/>
</dbReference>
<dbReference type="InterPro" id="IPR008731">
    <property type="entry name" value="PTS_EIN"/>
</dbReference>
<dbReference type="GO" id="GO:0046872">
    <property type="term" value="F:metal ion binding"/>
    <property type="evidence" value="ECO:0007669"/>
    <property type="project" value="UniProtKB-KW"/>
</dbReference>
<dbReference type="Pfam" id="PF02896">
    <property type="entry name" value="PEP-utilizers_C"/>
    <property type="match status" value="1"/>
</dbReference>
<reference evidence="25" key="1">
    <citation type="submission" date="2012-06" db="EMBL/GenBank/DDBJ databases">
        <title>Complete sequence of chromosome of Desulfomonile tiedjei DSM 6799.</title>
        <authorList>
            <person name="Lucas S."/>
            <person name="Copeland A."/>
            <person name="Lapidus A."/>
            <person name="Glavina del Rio T."/>
            <person name="Dalin E."/>
            <person name="Tice H."/>
            <person name="Bruce D."/>
            <person name="Goodwin L."/>
            <person name="Pitluck S."/>
            <person name="Peters L."/>
            <person name="Ovchinnikova G."/>
            <person name="Zeytun A."/>
            <person name="Lu M."/>
            <person name="Kyrpides N."/>
            <person name="Mavromatis K."/>
            <person name="Ivanova N."/>
            <person name="Brettin T."/>
            <person name="Detter J.C."/>
            <person name="Han C."/>
            <person name="Larimer F."/>
            <person name="Land M."/>
            <person name="Hauser L."/>
            <person name="Markowitz V."/>
            <person name="Cheng J.-F."/>
            <person name="Hugenholtz P."/>
            <person name="Woyke T."/>
            <person name="Wu D."/>
            <person name="Spring S."/>
            <person name="Schroeder M."/>
            <person name="Brambilla E."/>
            <person name="Klenk H.-P."/>
            <person name="Eisen J.A."/>
        </authorList>
    </citation>
    <scope>NUCLEOTIDE SEQUENCE [LARGE SCALE GENOMIC DNA]</scope>
    <source>
        <strain evidence="25">ATCC 49306 / DSM 6799 / DCB-1</strain>
    </source>
</reference>
<evidence type="ECO:0000256" key="16">
    <source>
        <dbReference type="PIRNR" id="PIRNR000732"/>
    </source>
</evidence>
<dbReference type="InterPro" id="IPR000121">
    <property type="entry name" value="PEP_util_C"/>
</dbReference>
<keyword evidence="12 16" id="KW-0479">Metal-binding</keyword>
<evidence type="ECO:0000256" key="5">
    <source>
        <dbReference type="ARBA" id="ARBA00012232"/>
    </source>
</evidence>
<dbReference type="PANTHER" id="PTHR46244:SF6">
    <property type="entry name" value="PHOSPHOENOLPYRUVATE-PROTEIN PHOSPHOTRANSFERASE"/>
    <property type="match status" value="1"/>
</dbReference>
<dbReference type="InterPro" id="IPR015813">
    <property type="entry name" value="Pyrv/PenolPyrv_kinase-like_dom"/>
</dbReference>
<dbReference type="PANTHER" id="PTHR46244">
    <property type="entry name" value="PHOSPHOENOLPYRUVATE-PROTEIN PHOSPHOTRANSFERASE"/>
    <property type="match status" value="1"/>
</dbReference>
<keyword evidence="13 16" id="KW-0418">Kinase</keyword>
<keyword evidence="7 16" id="KW-0813">Transport</keyword>
<dbReference type="InterPro" id="IPR018274">
    <property type="entry name" value="PEP_util_AS"/>
</dbReference>
<dbReference type="HOGENOM" id="CLU_007308_7_0_7"/>
<evidence type="ECO:0000256" key="7">
    <source>
        <dbReference type="ARBA" id="ARBA00022448"/>
    </source>
</evidence>
<dbReference type="Gene3D" id="1.10.274.10">
    <property type="entry name" value="PtsI, HPr-binding domain"/>
    <property type="match status" value="1"/>
</dbReference>
<accession>I4CAU0</accession>
<dbReference type="NCBIfam" id="TIGR01417">
    <property type="entry name" value="PTS_I_fam"/>
    <property type="match status" value="1"/>
</dbReference>
<comment type="catalytic activity">
    <reaction evidence="1 16">
        <text>L-histidyl-[protein] + phosphoenolpyruvate = N(pros)-phospho-L-histidyl-[protein] + pyruvate</text>
        <dbReference type="Rhea" id="RHEA:23880"/>
        <dbReference type="Rhea" id="RHEA-COMP:9745"/>
        <dbReference type="Rhea" id="RHEA-COMP:9746"/>
        <dbReference type="ChEBI" id="CHEBI:15361"/>
        <dbReference type="ChEBI" id="CHEBI:29979"/>
        <dbReference type="ChEBI" id="CHEBI:58702"/>
        <dbReference type="ChEBI" id="CHEBI:64837"/>
        <dbReference type="EC" id="2.7.3.9"/>
    </reaction>
</comment>
<dbReference type="GO" id="GO:0008965">
    <property type="term" value="F:phosphoenolpyruvate-protein phosphotransferase activity"/>
    <property type="evidence" value="ECO:0007669"/>
    <property type="project" value="UniProtKB-EC"/>
</dbReference>
<dbReference type="Proteomes" id="UP000006055">
    <property type="component" value="Chromosome"/>
</dbReference>
<evidence type="ECO:0000256" key="1">
    <source>
        <dbReference type="ARBA" id="ARBA00000683"/>
    </source>
</evidence>
<dbReference type="SUPFAM" id="SSF47831">
    <property type="entry name" value="Enzyme I of the PEP:sugar phosphotransferase system HPr-binding (sub)domain"/>
    <property type="match status" value="1"/>
</dbReference>
<dbReference type="PROSITE" id="PS00370">
    <property type="entry name" value="PEP_ENZYMES_PHOS_SITE"/>
    <property type="match status" value="1"/>
</dbReference>
<dbReference type="Gene3D" id="3.50.30.10">
    <property type="entry name" value="Phosphohistidine domain"/>
    <property type="match status" value="1"/>
</dbReference>
<feature type="domain" description="PEP-utilising enzyme mobile" evidence="21">
    <location>
        <begin position="181"/>
        <end position="253"/>
    </location>
</feature>